<dbReference type="PANTHER" id="PTHR12892:SF11">
    <property type="entry name" value="POST-GPI ATTACHMENT TO PROTEINS FACTOR 2"/>
    <property type="match status" value="1"/>
</dbReference>
<protein>
    <submittedName>
        <fullName evidence="10">Post-GPI attachment to proteins factor 2</fullName>
    </submittedName>
</protein>
<feature type="transmembrane region" description="Helical" evidence="8">
    <location>
        <begin position="62"/>
        <end position="82"/>
    </location>
</feature>
<feature type="transmembrane region" description="Helical" evidence="8">
    <location>
        <begin position="102"/>
        <end position="122"/>
    </location>
</feature>
<evidence type="ECO:0000256" key="6">
    <source>
        <dbReference type="ARBA" id="ARBA00023034"/>
    </source>
</evidence>
<organism evidence="10">
    <name type="scientific">Schistocephalus solidus</name>
    <name type="common">Tapeworm</name>
    <dbReference type="NCBI Taxonomy" id="70667"/>
    <lineage>
        <taxon>Eukaryota</taxon>
        <taxon>Metazoa</taxon>
        <taxon>Spiralia</taxon>
        <taxon>Lophotrochozoa</taxon>
        <taxon>Platyhelminthes</taxon>
        <taxon>Cestoda</taxon>
        <taxon>Eucestoda</taxon>
        <taxon>Diphyllobothriidea</taxon>
        <taxon>Diphyllobothriidae</taxon>
        <taxon>Schistocephalus</taxon>
    </lineage>
</organism>
<dbReference type="Pfam" id="PF10277">
    <property type="entry name" value="Frag1"/>
    <property type="match status" value="1"/>
</dbReference>
<feature type="transmembrane region" description="Helical" evidence="8">
    <location>
        <begin position="134"/>
        <end position="154"/>
    </location>
</feature>
<feature type="domain" description="CWH43-like N-terminal" evidence="9">
    <location>
        <begin position="11"/>
        <end position="222"/>
    </location>
</feature>
<dbReference type="GO" id="GO:0006506">
    <property type="term" value="P:GPI anchor biosynthetic process"/>
    <property type="evidence" value="ECO:0007669"/>
    <property type="project" value="UniProtKB-KW"/>
</dbReference>
<gene>
    <name evidence="10" type="primary">PGAP2</name>
    <name evidence="10" type="ORF">TR144113</name>
</gene>
<accession>A0A0X3P0B5</accession>
<evidence type="ECO:0000256" key="8">
    <source>
        <dbReference type="SAM" id="Phobius"/>
    </source>
</evidence>
<feature type="transmembrane region" description="Helical" evidence="8">
    <location>
        <begin position="201"/>
        <end position="220"/>
    </location>
</feature>
<evidence type="ECO:0000313" key="10">
    <source>
        <dbReference type="EMBL" id="JAP45093.1"/>
    </source>
</evidence>
<keyword evidence="7 8" id="KW-0472">Membrane</keyword>
<keyword evidence="5 8" id="KW-1133">Transmembrane helix</keyword>
<dbReference type="EMBL" id="GEEE01018132">
    <property type="protein sequence ID" value="JAP45093.1"/>
    <property type="molecule type" value="Transcribed_RNA"/>
</dbReference>
<keyword evidence="6" id="KW-0333">Golgi apparatus</keyword>
<evidence type="ECO:0000256" key="7">
    <source>
        <dbReference type="ARBA" id="ARBA00023136"/>
    </source>
</evidence>
<proteinExistence type="inferred from homology"/>
<name>A0A0X3P0B5_SCHSO</name>
<evidence type="ECO:0000256" key="3">
    <source>
        <dbReference type="ARBA" id="ARBA00022502"/>
    </source>
</evidence>
<keyword evidence="3" id="KW-0337">GPI-anchor biosynthesis</keyword>
<dbReference type="InterPro" id="IPR039545">
    <property type="entry name" value="PGAP2"/>
</dbReference>
<feature type="transmembrane region" description="Helical" evidence="8">
    <location>
        <begin position="12"/>
        <end position="31"/>
    </location>
</feature>
<dbReference type="PROSITE" id="PS51257">
    <property type="entry name" value="PROKAR_LIPOPROTEIN"/>
    <property type="match status" value="1"/>
</dbReference>
<evidence type="ECO:0000256" key="2">
    <source>
        <dbReference type="ARBA" id="ARBA00007414"/>
    </source>
</evidence>
<comment type="similarity">
    <text evidence="2">Belongs to the PGAP2 family.</text>
</comment>
<dbReference type="InterPro" id="IPR019402">
    <property type="entry name" value="CWH43_N"/>
</dbReference>
<sequence length="257" mass="29367">MKLEDVKLRHPFIVCAVPIPVLIGCVLYTIYENPVGLDRTHCAIPNYIPSVSAATGVGYRKLFWTVSISLSCIIRVFLHIAYHHVLSDLFASGNCVNEQCSLGFHSCIHFTEILGLFLLTVFPSTESFPIHRNSFALFVTSSLLYGITDLYLLWRLRSLRVFESSVKKPLRRKRWTYVVMFISVFLATLFYFIHSTFCAKTIYSLFGLSELVFIFANTYYHFRAVDIVGQVSCAKLFTYSHLAFPAPRKSLPYSLDI</sequence>
<comment type="subcellular location">
    <subcellularLocation>
        <location evidence="1">Golgi apparatus membrane</location>
        <topology evidence="1">Multi-pass membrane protein</topology>
    </subcellularLocation>
</comment>
<evidence type="ECO:0000256" key="4">
    <source>
        <dbReference type="ARBA" id="ARBA00022692"/>
    </source>
</evidence>
<evidence type="ECO:0000256" key="1">
    <source>
        <dbReference type="ARBA" id="ARBA00004653"/>
    </source>
</evidence>
<evidence type="ECO:0000259" key="9">
    <source>
        <dbReference type="Pfam" id="PF10277"/>
    </source>
</evidence>
<feature type="transmembrane region" description="Helical" evidence="8">
    <location>
        <begin position="175"/>
        <end position="195"/>
    </location>
</feature>
<dbReference type="GO" id="GO:0000139">
    <property type="term" value="C:Golgi membrane"/>
    <property type="evidence" value="ECO:0007669"/>
    <property type="project" value="UniProtKB-SubCell"/>
</dbReference>
<reference evidence="10" key="1">
    <citation type="submission" date="2016-01" db="EMBL/GenBank/DDBJ databases">
        <title>Reference transcriptome for the parasite Schistocephalus solidus: insights into the molecular evolution of parasitism.</title>
        <authorList>
            <person name="Hebert F.O."/>
            <person name="Grambauer S."/>
            <person name="Barber I."/>
            <person name="Landry C.R."/>
            <person name="Aubin-Horth N."/>
        </authorList>
    </citation>
    <scope>NUCLEOTIDE SEQUENCE</scope>
</reference>
<dbReference type="AlphaFoldDB" id="A0A0X3P0B5"/>
<keyword evidence="4 8" id="KW-0812">Transmembrane</keyword>
<dbReference type="PANTHER" id="PTHR12892">
    <property type="entry name" value="FGF RECEPTOR ACTIVATING PROTEIN 1"/>
    <property type="match status" value="1"/>
</dbReference>
<evidence type="ECO:0000256" key="5">
    <source>
        <dbReference type="ARBA" id="ARBA00022989"/>
    </source>
</evidence>
<dbReference type="GO" id="GO:0005789">
    <property type="term" value="C:endoplasmic reticulum membrane"/>
    <property type="evidence" value="ECO:0007669"/>
    <property type="project" value="TreeGrafter"/>
</dbReference>
<dbReference type="EMBL" id="GEEE01015501">
    <property type="protein sequence ID" value="JAP47724.1"/>
    <property type="molecule type" value="Transcribed_RNA"/>
</dbReference>